<evidence type="ECO:0000313" key="2">
    <source>
        <dbReference type="EMBL" id="SMO74750.1"/>
    </source>
</evidence>
<dbReference type="CDD" id="cd00038">
    <property type="entry name" value="CAP_ED"/>
    <property type="match status" value="1"/>
</dbReference>
<dbReference type="SUPFAM" id="SSF51206">
    <property type="entry name" value="cAMP-binding domain-like"/>
    <property type="match status" value="1"/>
</dbReference>
<reference evidence="2 3" key="1">
    <citation type="submission" date="2017-05" db="EMBL/GenBank/DDBJ databases">
        <authorList>
            <person name="Varghese N."/>
            <person name="Submissions S."/>
        </authorList>
    </citation>
    <scope>NUCLEOTIDE SEQUENCE [LARGE SCALE GENOMIC DNA]</scope>
    <source>
        <strain evidence="2 3">DSM 19036</strain>
    </source>
</reference>
<proteinExistence type="predicted"/>
<protein>
    <submittedName>
        <fullName evidence="2">cAMP-binding domain of CRP or a regulatory subunit of cAMP-dependent protein kinases</fullName>
    </submittedName>
</protein>
<dbReference type="RefSeq" id="WP_142528605.1">
    <property type="nucleotide sequence ID" value="NZ_CBCSJO010000006.1"/>
</dbReference>
<dbReference type="OrthoDB" id="680421at2"/>
<sequence>MDLPKFGNIVKGLRRYYPVSDSSIEELVLHLNEWHYPKNHFLTQTGIKDNHIYFIEEGCARTFFFAGNTEVTNWFSMEGDITFSSTSFYHALPALEYVQLLEDSLIYKMPIKTLNKLYETNIDIANWSRVIHQEALLKMQNLRLDRLSLSAKERYEKFITENPGLAGRVNLGYIASYLGMTQQHLSTLRAEVRF</sequence>
<gene>
    <name evidence="2" type="ORF">SAMN06265348_106138</name>
</gene>
<dbReference type="Gene3D" id="2.60.120.10">
    <property type="entry name" value="Jelly Rolls"/>
    <property type="match status" value="1"/>
</dbReference>
<keyword evidence="3" id="KW-1185">Reference proteome</keyword>
<organism evidence="2 3">
    <name type="scientific">Pedobacter westerhofensis</name>
    <dbReference type="NCBI Taxonomy" id="425512"/>
    <lineage>
        <taxon>Bacteria</taxon>
        <taxon>Pseudomonadati</taxon>
        <taxon>Bacteroidota</taxon>
        <taxon>Sphingobacteriia</taxon>
        <taxon>Sphingobacteriales</taxon>
        <taxon>Sphingobacteriaceae</taxon>
        <taxon>Pedobacter</taxon>
    </lineage>
</organism>
<dbReference type="InterPro" id="IPR000595">
    <property type="entry name" value="cNMP-bd_dom"/>
</dbReference>
<feature type="domain" description="Cyclic nucleotide-binding" evidence="1">
    <location>
        <begin position="35"/>
        <end position="121"/>
    </location>
</feature>
<dbReference type="Proteomes" id="UP000320300">
    <property type="component" value="Unassembled WGS sequence"/>
</dbReference>
<dbReference type="EMBL" id="FXTN01000006">
    <property type="protein sequence ID" value="SMO74750.1"/>
    <property type="molecule type" value="Genomic_DNA"/>
</dbReference>
<accession>A0A521DV85</accession>
<evidence type="ECO:0000259" key="1">
    <source>
        <dbReference type="Pfam" id="PF00027"/>
    </source>
</evidence>
<dbReference type="InterPro" id="IPR018490">
    <property type="entry name" value="cNMP-bd_dom_sf"/>
</dbReference>
<dbReference type="AlphaFoldDB" id="A0A521DV85"/>
<name>A0A521DV85_9SPHI</name>
<dbReference type="InterPro" id="IPR014710">
    <property type="entry name" value="RmlC-like_jellyroll"/>
</dbReference>
<evidence type="ECO:0000313" key="3">
    <source>
        <dbReference type="Proteomes" id="UP000320300"/>
    </source>
</evidence>
<dbReference type="Pfam" id="PF00027">
    <property type="entry name" value="cNMP_binding"/>
    <property type="match status" value="1"/>
</dbReference>